<dbReference type="Proteomes" id="UP001500893">
    <property type="component" value="Unassembled WGS sequence"/>
</dbReference>
<protein>
    <recommendedName>
        <fullName evidence="1">Carrier domain-containing protein</fullName>
    </recommendedName>
</protein>
<name>A0ABP6NL10_9ACTN</name>
<keyword evidence="3" id="KW-1185">Reference proteome</keyword>
<dbReference type="Gene3D" id="1.10.1200.10">
    <property type="entry name" value="ACP-like"/>
    <property type="match status" value="1"/>
</dbReference>
<dbReference type="SUPFAM" id="SSF47336">
    <property type="entry name" value="ACP-like"/>
    <property type="match status" value="1"/>
</dbReference>
<dbReference type="InterPro" id="IPR009081">
    <property type="entry name" value="PP-bd_ACP"/>
</dbReference>
<evidence type="ECO:0000259" key="1">
    <source>
        <dbReference type="PROSITE" id="PS50075"/>
    </source>
</evidence>
<dbReference type="RefSeq" id="WP_345054717.1">
    <property type="nucleotide sequence ID" value="NZ_BAAAVM010000064.1"/>
</dbReference>
<dbReference type="PROSITE" id="PS50075">
    <property type="entry name" value="CARRIER"/>
    <property type="match status" value="1"/>
</dbReference>
<organism evidence="2 3">
    <name type="scientific">Streptomyces rameus</name>
    <dbReference type="NCBI Taxonomy" id="68261"/>
    <lineage>
        <taxon>Bacteria</taxon>
        <taxon>Bacillati</taxon>
        <taxon>Actinomycetota</taxon>
        <taxon>Actinomycetes</taxon>
        <taxon>Kitasatosporales</taxon>
        <taxon>Streptomycetaceae</taxon>
        <taxon>Streptomyces</taxon>
    </lineage>
</organism>
<proteinExistence type="predicted"/>
<evidence type="ECO:0000313" key="2">
    <source>
        <dbReference type="EMBL" id="GAA3151775.1"/>
    </source>
</evidence>
<sequence length="83" mass="8726">MSKSEAADDEICRIIGSVISKASVKGGITPAMSLRGDLGIDSLGLMSIVFALEENLGVDAFGQVEQFVGAEDVSDIIKIVRQI</sequence>
<dbReference type="Pfam" id="PF00550">
    <property type="entry name" value="PP-binding"/>
    <property type="match status" value="1"/>
</dbReference>
<gene>
    <name evidence="2" type="ORF">GCM10010521_44350</name>
</gene>
<reference evidence="3" key="1">
    <citation type="journal article" date="2019" name="Int. J. Syst. Evol. Microbiol.">
        <title>The Global Catalogue of Microorganisms (GCM) 10K type strain sequencing project: providing services to taxonomists for standard genome sequencing and annotation.</title>
        <authorList>
            <consortium name="The Broad Institute Genomics Platform"/>
            <consortium name="The Broad Institute Genome Sequencing Center for Infectious Disease"/>
            <person name="Wu L."/>
            <person name="Ma J."/>
        </authorList>
    </citation>
    <scope>NUCLEOTIDE SEQUENCE [LARGE SCALE GENOMIC DNA]</scope>
    <source>
        <strain evidence="3">JCM 11574</strain>
    </source>
</reference>
<dbReference type="EMBL" id="BAAAVM010000064">
    <property type="protein sequence ID" value="GAA3151775.1"/>
    <property type="molecule type" value="Genomic_DNA"/>
</dbReference>
<accession>A0ABP6NL10</accession>
<evidence type="ECO:0000313" key="3">
    <source>
        <dbReference type="Proteomes" id="UP001500893"/>
    </source>
</evidence>
<dbReference type="InterPro" id="IPR036736">
    <property type="entry name" value="ACP-like_sf"/>
</dbReference>
<comment type="caution">
    <text evidence="2">The sequence shown here is derived from an EMBL/GenBank/DDBJ whole genome shotgun (WGS) entry which is preliminary data.</text>
</comment>
<feature type="domain" description="Carrier" evidence="1">
    <location>
        <begin position="5"/>
        <end position="83"/>
    </location>
</feature>